<proteinExistence type="predicted"/>
<dbReference type="EMBL" id="MU971527">
    <property type="protein sequence ID" value="KAK9234042.1"/>
    <property type="molecule type" value="Genomic_DNA"/>
</dbReference>
<accession>A0ACC3SR05</accession>
<sequence>MLSSWARQNFYELDFNLGLGKPEALRRPKFFPVENLIYILPRRLDGELVVAICLRGEDMDWLKAHEEFVKYWNYIG</sequence>
<evidence type="ECO:0000313" key="1">
    <source>
        <dbReference type="EMBL" id="KAK9234042.1"/>
    </source>
</evidence>
<evidence type="ECO:0000313" key="2">
    <source>
        <dbReference type="Proteomes" id="UP001433508"/>
    </source>
</evidence>
<protein>
    <submittedName>
        <fullName evidence="1">Uncharacterized protein</fullName>
    </submittedName>
</protein>
<name>A0ACC3SR05_LIPKO</name>
<gene>
    <name evidence="1" type="ORF">V1525DRAFT_414391</name>
</gene>
<keyword evidence="2" id="KW-1185">Reference proteome</keyword>
<comment type="caution">
    <text evidence="1">The sequence shown here is derived from an EMBL/GenBank/DDBJ whole genome shotgun (WGS) entry which is preliminary data.</text>
</comment>
<organism evidence="1 2">
    <name type="scientific">Lipomyces kononenkoae</name>
    <name type="common">Yeast</name>
    <dbReference type="NCBI Taxonomy" id="34357"/>
    <lineage>
        <taxon>Eukaryota</taxon>
        <taxon>Fungi</taxon>
        <taxon>Dikarya</taxon>
        <taxon>Ascomycota</taxon>
        <taxon>Saccharomycotina</taxon>
        <taxon>Lipomycetes</taxon>
        <taxon>Lipomycetales</taxon>
        <taxon>Lipomycetaceae</taxon>
        <taxon>Lipomyces</taxon>
    </lineage>
</organism>
<reference evidence="2" key="1">
    <citation type="journal article" date="2024" name="Front. Bioeng. Biotechnol.">
        <title>Genome-scale model development and genomic sequencing of the oleaginous clade Lipomyces.</title>
        <authorList>
            <person name="Czajka J.J."/>
            <person name="Han Y."/>
            <person name="Kim J."/>
            <person name="Mondo S.J."/>
            <person name="Hofstad B.A."/>
            <person name="Robles A."/>
            <person name="Haridas S."/>
            <person name="Riley R."/>
            <person name="LaButti K."/>
            <person name="Pangilinan J."/>
            <person name="Andreopoulos W."/>
            <person name="Lipzen A."/>
            <person name="Yan J."/>
            <person name="Wang M."/>
            <person name="Ng V."/>
            <person name="Grigoriev I.V."/>
            <person name="Spatafora J.W."/>
            <person name="Magnuson J.K."/>
            <person name="Baker S.E."/>
            <person name="Pomraning K.R."/>
        </authorList>
    </citation>
    <scope>NUCLEOTIDE SEQUENCE [LARGE SCALE GENOMIC DNA]</scope>
    <source>
        <strain evidence="2">CBS 7786</strain>
    </source>
</reference>
<dbReference type="Proteomes" id="UP001433508">
    <property type="component" value="Unassembled WGS sequence"/>
</dbReference>